<dbReference type="RefSeq" id="WP_350937332.1">
    <property type="nucleotide sequence ID" value="NZ_JAYWLC010000008.1"/>
</dbReference>
<evidence type="ECO:0000256" key="1">
    <source>
        <dbReference type="SAM" id="MobiDB-lite"/>
    </source>
</evidence>
<dbReference type="InterPro" id="IPR024651">
    <property type="entry name" value="FAD-SLDH_ssu"/>
</dbReference>
<keyword evidence="3" id="KW-1185">Reference proteome</keyword>
<proteinExistence type="predicted"/>
<dbReference type="InterPro" id="IPR006311">
    <property type="entry name" value="TAT_signal"/>
</dbReference>
<organism evidence="2 3">
    <name type="scientific">Thioclava kandeliae</name>
    <dbReference type="NCBI Taxonomy" id="3070818"/>
    <lineage>
        <taxon>Bacteria</taxon>
        <taxon>Pseudomonadati</taxon>
        <taxon>Pseudomonadota</taxon>
        <taxon>Alphaproteobacteria</taxon>
        <taxon>Rhodobacterales</taxon>
        <taxon>Paracoccaceae</taxon>
        <taxon>Thioclava</taxon>
    </lineage>
</organism>
<dbReference type="Pfam" id="PF12318">
    <property type="entry name" value="FAD-SLDH"/>
    <property type="match status" value="1"/>
</dbReference>
<dbReference type="Proteomes" id="UP001438953">
    <property type="component" value="Unassembled WGS sequence"/>
</dbReference>
<evidence type="ECO:0000313" key="2">
    <source>
        <dbReference type="EMBL" id="MER5172476.1"/>
    </source>
</evidence>
<feature type="region of interest" description="Disordered" evidence="1">
    <location>
        <begin position="168"/>
        <end position="193"/>
    </location>
</feature>
<reference evidence="2 3" key="2">
    <citation type="submission" date="2024-06" db="EMBL/GenBank/DDBJ databases">
        <title>Thioclava kandeliae sp. nov. from a rhizosphere soil sample of Kandelia candel in a mangrove.</title>
        <authorList>
            <person name="Mu T."/>
        </authorList>
    </citation>
    <scope>NUCLEOTIDE SEQUENCE [LARGE SCALE GENOMIC DNA]</scope>
    <source>
        <strain evidence="2 3">CPCC 100088</strain>
    </source>
</reference>
<gene>
    <name evidence="2" type="ORF">VSX56_11890</name>
</gene>
<dbReference type="PROSITE" id="PS51318">
    <property type="entry name" value="TAT"/>
    <property type="match status" value="1"/>
</dbReference>
<name>A0ABV1SIK4_9RHOB</name>
<reference evidence="2 3" key="1">
    <citation type="submission" date="2024-01" db="EMBL/GenBank/DDBJ databases">
        <authorList>
            <person name="Deng Y."/>
            <person name="Su J."/>
        </authorList>
    </citation>
    <scope>NUCLEOTIDE SEQUENCE [LARGE SCALE GENOMIC DNA]</scope>
    <source>
        <strain evidence="2 3">CPCC 100088</strain>
    </source>
</reference>
<evidence type="ECO:0000313" key="3">
    <source>
        <dbReference type="Proteomes" id="UP001438953"/>
    </source>
</evidence>
<sequence>MNKTKCRTDKAEAPAASKELSGMDRRNFLITSAVAGFVAASGAGLGMSRAMAATADGVAGFGTISAFVTRQKGFDPKLVERAYDQLVELDPSFDTKVVALSDAIKSADVEDIDAFLATSPDQDLRETMTTITAVWYLGYTGTPDPSQEKDDAKFVTYRDALMWKPTGNTTPIPTYSQHKQNYWAEPPTADDIK</sequence>
<accession>A0ABV1SIK4</accession>
<protein>
    <submittedName>
        <fullName evidence="2">Sugar dehydrogenase complex small subunit</fullName>
    </submittedName>
</protein>
<dbReference type="EMBL" id="JAYWLC010000008">
    <property type="protein sequence ID" value="MER5172476.1"/>
    <property type="molecule type" value="Genomic_DNA"/>
</dbReference>
<feature type="compositionally biased region" description="Polar residues" evidence="1">
    <location>
        <begin position="168"/>
        <end position="180"/>
    </location>
</feature>
<comment type="caution">
    <text evidence="2">The sequence shown here is derived from an EMBL/GenBank/DDBJ whole genome shotgun (WGS) entry which is preliminary data.</text>
</comment>